<evidence type="ECO:0000256" key="2">
    <source>
        <dbReference type="SAM" id="Phobius"/>
    </source>
</evidence>
<keyword evidence="4" id="KW-1185">Reference proteome</keyword>
<dbReference type="HOGENOM" id="CLU_106810_1_0_1"/>
<feature type="compositionally biased region" description="Polar residues" evidence="1">
    <location>
        <begin position="149"/>
        <end position="164"/>
    </location>
</feature>
<evidence type="ECO:0000256" key="1">
    <source>
        <dbReference type="SAM" id="MobiDB-lite"/>
    </source>
</evidence>
<proteinExistence type="predicted"/>
<dbReference type="GeneID" id="34687436"/>
<accession>A0A0C7NDY1</accession>
<dbReference type="STRING" id="1245769.A0A0C7NDY1"/>
<keyword evidence="2" id="KW-1133">Transmembrane helix</keyword>
<keyword evidence="2" id="KW-0812">Transmembrane</keyword>
<dbReference type="AlphaFoldDB" id="A0A0C7NDY1"/>
<evidence type="ECO:0000313" key="3">
    <source>
        <dbReference type="EMBL" id="CEP63914.1"/>
    </source>
</evidence>
<dbReference type="Proteomes" id="UP000054304">
    <property type="component" value="Unassembled WGS sequence"/>
</dbReference>
<evidence type="ECO:0000313" key="4">
    <source>
        <dbReference type="Proteomes" id="UP000054304"/>
    </source>
</evidence>
<feature type="region of interest" description="Disordered" evidence="1">
    <location>
        <begin position="145"/>
        <end position="226"/>
    </location>
</feature>
<feature type="region of interest" description="Disordered" evidence="1">
    <location>
        <begin position="101"/>
        <end position="128"/>
    </location>
</feature>
<sequence>MQGGVRRKADLLPRYRGQKNGGNGKGSYLTTPMKKAIIYAIMLAAVFFAVRTLVLDARKPPAEFELEDAGNELEFGGETSTTGGGLLDAAQKVALQVGQAAQGADKVNTKVDTQAKPQGAPAKVPKEQFNNEVAMQQEVKNLQEHDPEYQQSKTPNVKDSTKQGIGNDVKADKQQASEADEEIVDEQAKKINDKAPYKKTDTSKPLDSQKSGKKAGNKNSGLVIDD</sequence>
<reference evidence="3 4" key="1">
    <citation type="submission" date="2014-12" db="EMBL/GenBank/DDBJ databases">
        <authorList>
            <person name="Neuveglise Cecile"/>
        </authorList>
    </citation>
    <scope>NUCLEOTIDE SEQUENCE [LARGE SCALE GENOMIC DNA]</scope>
    <source>
        <strain evidence="3 4">CBS 12615</strain>
    </source>
</reference>
<feature type="compositionally biased region" description="Low complexity" evidence="1">
    <location>
        <begin position="217"/>
        <end position="226"/>
    </location>
</feature>
<dbReference type="EMBL" id="LN736368">
    <property type="protein sequence ID" value="CEP63914.1"/>
    <property type="molecule type" value="Genomic_DNA"/>
</dbReference>
<organism evidence="3 4">
    <name type="scientific">Lachancea lanzarotensis</name>
    <dbReference type="NCBI Taxonomy" id="1245769"/>
    <lineage>
        <taxon>Eukaryota</taxon>
        <taxon>Fungi</taxon>
        <taxon>Dikarya</taxon>
        <taxon>Ascomycota</taxon>
        <taxon>Saccharomycotina</taxon>
        <taxon>Saccharomycetes</taxon>
        <taxon>Saccharomycetales</taxon>
        <taxon>Saccharomycetaceae</taxon>
        <taxon>Lachancea</taxon>
    </lineage>
</organism>
<feature type="region of interest" description="Disordered" evidence="1">
    <location>
        <begin position="1"/>
        <end position="26"/>
    </location>
</feature>
<dbReference type="OrthoDB" id="4069445at2759"/>
<name>A0A0C7NDY1_9SACH</name>
<dbReference type="RefSeq" id="XP_022630126.1">
    <property type="nucleotide sequence ID" value="XM_022770824.1"/>
</dbReference>
<gene>
    <name evidence="3" type="ORF">LALA0_S09e05336g</name>
</gene>
<feature type="compositionally biased region" description="Basic and acidic residues" evidence="1">
    <location>
        <begin position="186"/>
        <end position="204"/>
    </location>
</feature>
<feature type="transmembrane region" description="Helical" evidence="2">
    <location>
        <begin position="36"/>
        <end position="54"/>
    </location>
</feature>
<keyword evidence="2" id="KW-0472">Membrane</keyword>
<protein>
    <submittedName>
        <fullName evidence="3">LALA0S09e05336g1_1</fullName>
    </submittedName>
</protein>